<evidence type="ECO:0000313" key="1">
    <source>
        <dbReference type="EMBL" id="KRN15514.1"/>
    </source>
</evidence>
<name>A0A0R2ERF0_9LACO</name>
<gene>
    <name evidence="1" type="ORF">FD14_GL002854</name>
</gene>
<proteinExistence type="predicted"/>
<sequence>MLAWITERESVLDQPRVSKLGVANNSNDNAADQFKRLAANEKTTLVAWMINVFQPATKVCRQHTSYGLKHYFEHSPLGFYVTNGEFKGAMLIAGFEPWNADEMNWRYHITATSVERVRQVSTNQWN</sequence>
<accession>A0A0R2ERF0</accession>
<evidence type="ECO:0000313" key="2">
    <source>
        <dbReference type="Proteomes" id="UP000051442"/>
    </source>
</evidence>
<reference evidence="1 2" key="1">
    <citation type="journal article" date="2015" name="Genome Announc.">
        <title>Expanding the biotechnology potential of lactobacilli through comparative genomics of 213 strains and associated genera.</title>
        <authorList>
            <person name="Sun Z."/>
            <person name="Harris H.M."/>
            <person name="McCann A."/>
            <person name="Guo C."/>
            <person name="Argimon S."/>
            <person name="Zhang W."/>
            <person name="Yang X."/>
            <person name="Jeffery I.B."/>
            <person name="Cooney J.C."/>
            <person name="Kagawa T.F."/>
            <person name="Liu W."/>
            <person name="Song Y."/>
            <person name="Salvetti E."/>
            <person name="Wrobel A."/>
            <person name="Rasinkangas P."/>
            <person name="Parkhill J."/>
            <person name="Rea M.C."/>
            <person name="O'Sullivan O."/>
            <person name="Ritari J."/>
            <person name="Douillard F.P."/>
            <person name="Paul Ross R."/>
            <person name="Yang R."/>
            <person name="Briner A.E."/>
            <person name="Felis G.E."/>
            <person name="de Vos W.M."/>
            <person name="Barrangou R."/>
            <person name="Klaenhammer T.R."/>
            <person name="Caufield P.W."/>
            <person name="Cui Y."/>
            <person name="Zhang H."/>
            <person name="O'Toole P.W."/>
        </authorList>
    </citation>
    <scope>NUCLEOTIDE SEQUENCE [LARGE SCALE GENOMIC DNA]</scope>
    <source>
        <strain evidence="1 2">DSM 23365</strain>
    </source>
</reference>
<organism evidence="1 2">
    <name type="scientific">Secundilactobacillus similis DSM 23365 = JCM 2765</name>
    <dbReference type="NCBI Taxonomy" id="1423804"/>
    <lineage>
        <taxon>Bacteria</taxon>
        <taxon>Bacillati</taxon>
        <taxon>Bacillota</taxon>
        <taxon>Bacilli</taxon>
        <taxon>Lactobacillales</taxon>
        <taxon>Lactobacillaceae</taxon>
        <taxon>Secundilactobacillus</taxon>
    </lineage>
</organism>
<dbReference type="Proteomes" id="UP000051442">
    <property type="component" value="Unassembled WGS sequence"/>
</dbReference>
<dbReference type="PATRIC" id="fig|1423804.4.peg.3074"/>
<comment type="caution">
    <text evidence="1">The sequence shown here is derived from an EMBL/GenBank/DDBJ whole genome shotgun (WGS) entry which is preliminary data.</text>
</comment>
<dbReference type="STRING" id="1423804.FD14_GL002854"/>
<dbReference type="AlphaFoldDB" id="A0A0R2ERF0"/>
<dbReference type="EMBL" id="AYZM01000178">
    <property type="protein sequence ID" value="KRN15514.1"/>
    <property type="molecule type" value="Genomic_DNA"/>
</dbReference>
<protein>
    <submittedName>
        <fullName evidence="1">Uncharacterized protein</fullName>
    </submittedName>
</protein>
<keyword evidence="2" id="KW-1185">Reference proteome</keyword>